<dbReference type="OrthoDB" id="6246408at2759"/>
<dbReference type="EMBL" id="KB296270">
    <property type="protein sequence ID" value="ELU11969.1"/>
    <property type="molecule type" value="Genomic_DNA"/>
</dbReference>
<dbReference type="AlphaFoldDB" id="R7V084"/>
<organism evidence="2">
    <name type="scientific">Capitella teleta</name>
    <name type="common">Polychaete worm</name>
    <dbReference type="NCBI Taxonomy" id="283909"/>
    <lineage>
        <taxon>Eukaryota</taxon>
        <taxon>Metazoa</taxon>
        <taxon>Spiralia</taxon>
        <taxon>Lophotrochozoa</taxon>
        <taxon>Annelida</taxon>
        <taxon>Polychaeta</taxon>
        <taxon>Sedentaria</taxon>
        <taxon>Scolecida</taxon>
        <taxon>Capitellidae</taxon>
        <taxon>Capitella</taxon>
    </lineage>
</organism>
<dbReference type="OMA" id="ARGKHWP"/>
<feature type="transmembrane region" description="Helical" evidence="1">
    <location>
        <begin position="112"/>
        <end position="130"/>
    </location>
</feature>
<dbReference type="HOGENOM" id="CLU_1267958_0_0_1"/>
<reference evidence="3" key="3">
    <citation type="submission" date="2015-06" db="UniProtKB">
        <authorList>
            <consortium name="EnsemblMetazoa"/>
        </authorList>
    </citation>
    <scope>IDENTIFICATION</scope>
</reference>
<keyword evidence="4" id="KW-1185">Reference proteome</keyword>
<reference evidence="2 4" key="2">
    <citation type="journal article" date="2013" name="Nature">
        <title>Insights into bilaterian evolution from three spiralian genomes.</title>
        <authorList>
            <person name="Simakov O."/>
            <person name="Marletaz F."/>
            <person name="Cho S.J."/>
            <person name="Edsinger-Gonzales E."/>
            <person name="Havlak P."/>
            <person name="Hellsten U."/>
            <person name="Kuo D.H."/>
            <person name="Larsson T."/>
            <person name="Lv J."/>
            <person name="Arendt D."/>
            <person name="Savage R."/>
            <person name="Osoegawa K."/>
            <person name="de Jong P."/>
            <person name="Grimwood J."/>
            <person name="Chapman J.A."/>
            <person name="Shapiro H."/>
            <person name="Aerts A."/>
            <person name="Otillar R.P."/>
            <person name="Terry A.Y."/>
            <person name="Boore J.L."/>
            <person name="Grigoriev I.V."/>
            <person name="Lindberg D.R."/>
            <person name="Seaver E.C."/>
            <person name="Weisblat D.A."/>
            <person name="Putnam N.H."/>
            <person name="Rokhsar D.S."/>
        </authorList>
    </citation>
    <scope>NUCLEOTIDE SEQUENCE</scope>
    <source>
        <strain evidence="2 4">I ESC-2004</strain>
    </source>
</reference>
<keyword evidence="1" id="KW-0812">Transmembrane</keyword>
<accession>R7V084</accession>
<protein>
    <submittedName>
        <fullName evidence="2 3">Uncharacterized protein</fullName>
    </submittedName>
</protein>
<evidence type="ECO:0000313" key="2">
    <source>
        <dbReference type="EMBL" id="ELU11969.1"/>
    </source>
</evidence>
<keyword evidence="1" id="KW-0472">Membrane</keyword>
<name>R7V084_CAPTE</name>
<sequence length="218" mass="24178">MASTVPYQTFYDEDEIAVNEDDLSVSDADEGSATESHLPGAAYPAQHANIDARINQYMDNERWPRKIGIIHLLHGILLLFLGLAQVILIPFIESSDKNPVHLNKQNLYGLGIWSGLILALSGAIATRAAIHHSNRADSGALFGVHIAISTMILFAYMLVLHAFMQYYEEVLCGQFQLCRKMVHCCCPRCCPRVVSQDELADARTVDQTITERPPSLPV</sequence>
<evidence type="ECO:0000313" key="4">
    <source>
        <dbReference type="Proteomes" id="UP000014760"/>
    </source>
</evidence>
<evidence type="ECO:0000256" key="1">
    <source>
        <dbReference type="SAM" id="Phobius"/>
    </source>
</evidence>
<proteinExistence type="predicted"/>
<gene>
    <name evidence="2" type="ORF">CAPTEDRAFT_216777</name>
</gene>
<dbReference type="EnsemblMetazoa" id="CapteT216777">
    <property type="protein sequence ID" value="CapteP216777"/>
    <property type="gene ID" value="CapteG216777"/>
</dbReference>
<dbReference type="Proteomes" id="UP000014760">
    <property type="component" value="Unassembled WGS sequence"/>
</dbReference>
<reference evidence="4" key="1">
    <citation type="submission" date="2012-12" db="EMBL/GenBank/DDBJ databases">
        <authorList>
            <person name="Hellsten U."/>
            <person name="Grimwood J."/>
            <person name="Chapman J.A."/>
            <person name="Shapiro H."/>
            <person name="Aerts A."/>
            <person name="Otillar R.P."/>
            <person name="Terry A.Y."/>
            <person name="Boore J.L."/>
            <person name="Simakov O."/>
            <person name="Marletaz F."/>
            <person name="Cho S.-J."/>
            <person name="Edsinger-Gonzales E."/>
            <person name="Havlak P."/>
            <person name="Kuo D.-H."/>
            <person name="Larsson T."/>
            <person name="Lv J."/>
            <person name="Arendt D."/>
            <person name="Savage R."/>
            <person name="Osoegawa K."/>
            <person name="de Jong P."/>
            <person name="Lindberg D.R."/>
            <person name="Seaver E.C."/>
            <person name="Weisblat D.A."/>
            <person name="Putnam N.H."/>
            <person name="Grigoriev I.V."/>
            <person name="Rokhsar D.S."/>
        </authorList>
    </citation>
    <scope>NUCLEOTIDE SEQUENCE</scope>
    <source>
        <strain evidence="4">I ESC-2004</strain>
    </source>
</reference>
<feature type="transmembrane region" description="Helical" evidence="1">
    <location>
        <begin position="72"/>
        <end position="92"/>
    </location>
</feature>
<feature type="transmembrane region" description="Helical" evidence="1">
    <location>
        <begin position="142"/>
        <end position="164"/>
    </location>
</feature>
<evidence type="ECO:0000313" key="3">
    <source>
        <dbReference type="EnsemblMetazoa" id="CapteP216777"/>
    </source>
</evidence>
<dbReference type="EMBL" id="AMQN01005553">
    <property type="status" value="NOT_ANNOTATED_CDS"/>
    <property type="molecule type" value="Genomic_DNA"/>
</dbReference>
<keyword evidence="1" id="KW-1133">Transmembrane helix</keyword>